<dbReference type="EMBL" id="JAHWGI010000968">
    <property type="protein sequence ID" value="KAK3918901.1"/>
    <property type="molecule type" value="Genomic_DNA"/>
</dbReference>
<reference evidence="1" key="2">
    <citation type="journal article" date="2023" name="BMC Genomics">
        <title>Pest status, molecular evolution, and epigenetic factors derived from the genome assembly of Frankliniella fusca, a thysanopteran phytovirus vector.</title>
        <authorList>
            <person name="Catto M.A."/>
            <person name="Labadie P.E."/>
            <person name="Jacobson A.L."/>
            <person name="Kennedy G.G."/>
            <person name="Srinivasan R."/>
            <person name="Hunt B.G."/>
        </authorList>
    </citation>
    <scope>NUCLEOTIDE SEQUENCE</scope>
    <source>
        <strain evidence="1">PL_HMW_Pooled</strain>
    </source>
</reference>
<dbReference type="Proteomes" id="UP001219518">
    <property type="component" value="Unassembled WGS sequence"/>
</dbReference>
<evidence type="ECO:0000313" key="2">
    <source>
        <dbReference type="Proteomes" id="UP001219518"/>
    </source>
</evidence>
<proteinExistence type="predicted"/>
<gene>
    <name evidence="1" type="ORF">KUF71_001025</name>
</gene>
<dbReference type="AlphaFoldDB" id="A0AAE1HDY7"/>
<keyword evidence="2" id="KW-1185">Reference proteome</keyword>
<sequence>MYSPSSKQYPMLSPKIPELPYEQVATDILDFNGENYLVVIDTYTQLLMSRQLRTTLPIQSNKLKPSIVPNVVSKLKKKAEIAKSWSTLDLNNENVQENVQNEIL</sequence>
<protein>
    <submittedName>
        <fullName evidence="1">T-complex protein 1 subunit eta</fullName>
    </submittedName>
</protein>
<accession>A0AAE1HDY7</accession>
<evidence type="ECO:0000313" key="1">
    <source>
        <dbReference type="EMBL" id="KAK3918901.1"/>
    </source>
</evidence>
<organism evidence="1 2">
    <name type="scientific">Frankliniella fusca</name>
    <dbReference type="NCBI Taxonomy" id="407009"/>
    <lineage>
        <taxon>Eukaryota</taxon>
        <taxon>Metazoa</taxon>
        <taxon>Ecdysozoa</taxon>
        <taxon>Arthropoda</taxon>
        <taxon>Hexapoda</taxon>
        <taxon>Insecta</taxon>
        <taxon>Pterygota</taxon>
        <taxon>Neoptera</taxon>
        <taxon>Paraneoptera</taxon>
        <taxon>Thysanoptera</taxon>
        <taxon>Terebrantia</taxon>
        <taxon>Thripoidea</taxon>
        <taxon>Thripidae</taxon>
        <taxon>Frankliniella</taxon>
    </lineage>
</organism>
<comment type="caution">
    <text evidence="1">The sequence shown here is derived from an EMBL/GenBank/DDBJ whole genome shotgun (WGS) entry which is preliminary data.</text>
</comment>
<name>A0AAE1HDY7_9NEOP</name>
<reference evidence="1" key="1">
    <citation type="submission" date="2021-07" db="EMBL/GenBank/DDBJ databases">
        <authorList>
            <person name="Catto M.A."/>
            <person name="Jacobson A."/>
            <person name="Kennedy G."/>
            <person name="Labadie P."/>
            <person name="Hunt B.G."/>
            <person name="Srinivasan R."/>
        </authorList>
    </citation>
    <scope>NUCLEOTIDE SEQUENCE</scope>
    <source>
        <strain evidence="1">PL_HMW_Pooled</strain>
        <tissue evidence="1">Head</tissue>
    </source>
</reference>